<dbReference type="EMBL" id="CP018024">
    <property type="protein sequence ID" value="APD88817.1"/>
    <property type="molecule type" value="Genomic_DNA"/>
</dbReference>
<dbReference type="Gene3D" id="3.40.630.30">
    <property type="match status" value="1"/>
</dbReference>
<sequence length="185" mass="20960">MNTALPIFTTDRITLRPLTFDDQHWVLALQQDALWLKYIGSKNVNSLDDACDYIGKTNAQREEWGYGLLAVEHNDARRPLGVCGLFNRFSFECPDLGFAMLPDARGKGVCLEACERVIAWSALQGYSFLTAMTHPENRASQNLLLRLGFEKQGLYFDKAFPGQHLYRLTLLTKEARLSKNSLANK</sequence>
<proteinExistence type="predicted"/>
<dbReference type="PANTHER" id="PTHR43792">
    <property type="entry name" value="GNAT FAMILY, PUTATIVE (AFU_ORTHOLOGUE AFUA_3G00765)-RELATED-RELATED"/>
    <property type="match status" value="1"/>
</dbReference>
<name>A0AAC9NR07_9ALTE</name>
<dbReference type="SUPFAM" id="SSF55729">
    <property type="entry name" value="Acyl-CoA N-acyltransferases (Nat)"/>
    <property type="match status" value="1"/>
</dbReference>
<dbReference type="GO" id="GO:0016747">
    <property type="term" value="F:acyltransferase activity, transferring groups other than amino-acyl groups"/>
    <property type="evidence" value="ECO:0007669"/>
    <property type="project" value="InterPro"/>
</dbReference>
<evidence type="ECO:0000259" key="1">
    <source>
        <dbReference type="PROSITE" id="PS51186"/>
    </source>
</evidence>
<dbReference type="PROSITE" id="PS51186">
    <property type="entry name" value="GNAT"/>
    <property type="match status" value="1"/>
</dbReference>
<dbReference type="Pfam" id="PF13302">
    <property type="entry name" value="Acetyltransf_3"/>
    <property type="match status" value="1"/>
</dbReference>
<accession>A0AAC9NR07</accession>
<protein>
    <submittedName>
        <fullName evidence="2">GNAT family N-acetyltransferase</fullName>
    </submittedName>
</protein>
<dbReference type="RefSeq" id="WP_071958532.1">
    <property type="nucleotide sequence ID" value="NZ_CP018024.1"/>
</dbReference>
<dbReference type="InterPro" id="IPR051531">
    <property type="entry name" value="N-acetyltransferase"/>
</dbReference>
<dbReference type="InterPro" id="IPR000182">
    <property type="entry name" value="GNAT_dom"/>
</dbReference>
<dbReference type="Proteomes" id="UP000182101">
    <property type="component" value="Chromosome"/>
</dbReference>
<dbReference type="PANTHER" id="PTHR43792:SF1">
    <property type="entry name" value="N-ACETYLTRANSFERASE DOMAIN-CONTAINING PROTEIN"/>
    <property type="match status" value="1"/>
</dbReference>
<gene>
    <name evidence="2" type="ORF">BM524_02760</name>
</gene>
<dbReference type="AlphaFoldDB" id="A0AAC9NR07"/>
<dbReference type="InterPro" id="IPR016181">
    <property type="entry name" value="Acyl_CoA_acyltransferase"/>
</dbReference>
<evidence type="ECO:0000313" key="2">
    <source>
        <dbReference type="EMBL" id="APD88817.1"/>
    </source>
</evidence>
<reference evidence="2 3" key="1">
    <citation type="submission" date="2016-11" db="EMBL/GenBank/DDBJ databases">
        <title>Networking in microbes: conjugative elements and plasmids in the genus Alteromonas.</title>
        <authorList>
            <person name="Lopez-Perez M."/>
            <person name="Ramon-Marco N."/>
            <person name="Rodriguez-Valera F."/>
        </authorList>
    </citation>
    <scope>NUCLEOTIDE SEQUENCE [LARGE SCALE GENOMIC DNA]</scope>
    <source>
        <strain evidence="2 3">CP48</strain>
    </source>
</reference>
<organism evidence="2 3">
    <name type="scientific">Alteromonas mediterranea</name>
    <dbReference type="NCBI Taxonomy" id="314275"/>
    <lineage>
        <taxon>Bacteria</taxon>
        <taxon>Pseudomonadati</taxon>
        <taxon>Pseudomonadota</taxon>
        <taxon>Gammaproteobacteria</taxon>
        <taxon>Alteromonadales</taxon>
        <taxon>Alteromonadaceae</taxon>
        <taxon>Alteromonas/Salinimonas group</taxon>
        <taxon>Alteromonas</taxon>
    </lineage>
</organism>
<evidence type="ECO:0000313" key="3">
    <source>
        <dbReference type="Proteomes" id="UP000182101"/>
    </source>
</evidence>
<feature type="domain" description="N-acetyltransferase" evidence="1">
    <location>
        <begin position="13"/>
        <end position="172"/>
    </location>
</feature>